<feature type="domain" description="CRISPR type III-associated protein" evidence="2">
    <location>
        <begin position="10"/>
        <end position="331"/>
    </location>
</feature>
<dbReference type="Pfam" id="PF03787">
    <property type="entry name" value="RAMPs"/>
    <property type="match status" value="1"/>
</dbReference>
<proteinExistence type="predicted"/>
<dbReference type="Proteomes" id="UP000230821">
    <property type="component" value="Unassembled WGS sequence"/>
</dbReference>
<sequence length="339" mass="37923">MFKQAVPFFLHVRTPLHAGSGDDLGIVDLPIQRERHTDFPKVEGSSMKGAIREAFREYVDVKALQQEFPAVKEASEFLKALDLVFGPEDDDGANLHAGALGFTDARLLLFPIKSMRGVFAWISCPMVLETLQNDMQLTDPDWTLPLKDLKGKPLSFDGLNSNLSQLHDEGFCLLVKEQKENLTIEAKGKRKVVLEEYAFTMLDDTDAKAIAEKLEKLTGISELRKRLVILSNDDFRDFVTLSTEVITRIRIDPETGTVKEGALFTEEFLPAESVLYALALSTGILTKEKQNIFQTAGQQKEEERVMTFFRQGLPKVIQLGGDATIGKGLVRTILYQGEK</sequence>
<gene>
    <name evidence="3" type="primary">cmr4</name>
    <name evidence="3" type="ORF">CSA56_03045</name>
</gene>
<protein>
    <submittedName>
        <fullName evidence="3">Type III-B CRISPR module RAMP protein Cmr4</fullName>
    </submittedName>
</protein>
<dbReference type="AlphaFoldDB" id="A0A2G6KJ84"/>
<dbReference type="InterPro" id="IPR005537">
    <property type="entry name" value="RAMP_III_fam"/>
</dbReference>
<evidence type="ECO:0000313" key="3">
    <source>
        <dbReference type="EMBL" id="PIE35704.1"/>
    </source>
</evidence>
<dbReference type="EMBL" id="PDSK01000035">
    <property type="protein sequence ID" value="PIE35704.1"/>
    <property type="molecule type" value="Genomic_DNA"/>
</dbReference>
<evidence type="ECO:0000256" key="1">
    <source>
        <dbReference type="ARBA" id="ARBA00023118"/>
    </source>
</evidence>
<evidence type="ECO:0000259" key="2">
    <source>
        <dbReference type="Pfam" id="PF03787"/>
    </source>
</evidence>
<reference evidence="3 4" key="1">
    <citation type="submission" date="2017-10" db="EMBL/GenBank/DDBJ databases">
        <title>Novel microbial diversity and functional potential in the marine mammal oral microbiome.</title>
        <authorList>
            <person name="Dudek N.K."/>
            <person name="Sun C.L."/>
            <person name="Burstein D."/>
            <person name="Kantor R.S."/>
            <person name="Aliaga Goltsman D.S."/>
            <person name="Bik E.M."/>
            <person name="Thomas B.C."/>
            <person name="Banfield J.F."/>
            <person name="Relman D.A."/>
        </authorList>
    </citation>
    <scope>NUCLEOTIDE SEQUENCE [LARGE SCALE GENOMIC DNA]</scope>
    <source>
        <strain evidence="3">DOLJORAL78_47_16</strain>
    </source>
</reference>
<dbReference type="GO" id="GO:0051607">
    <property type="term" value="P:defense response to virus"/>
    <property type="evidence" value="ECO:0007669"/>
    <property type="project" value="UniProtKB-KW"/>
</dbReference>
<dbReference type="InterPro" id="IPR013410">
    <property type="entry name" value="CRISPR-assoc_RAMP_Cmr4"/>
</dbReference>
<keyword evidence="1" id="KW-0051">Antiviral defense</keyword>
<evidence type="ECO:0000313" key="4">
    <source>
        <dbReference type="Proteomes" id="UP000230821"/>
    </source>
</evidence>
<dbReference type="PANTHER" id="PTHR36700">
    <property type="entry name" value="CRISPR SYSTEM CMR SUBUNIT CMR4"/>
    <property type="match status" value="1"/>
</dbReference>
<name>A0A2G6KJ84_9BACT</name>
<dbReference type="NCBIfam" id="TIGR02580">
    <property type="entry name" value="cas_RAMP_Cmr4"/>
    <property type="match status" value="1"/>
</dbReference>
<dbReference type="PANTHER" id="PTHR36700:SF1">
    <property type="entry name" value="CRISPR SYSTEM CMR SUBUNIT CMR4"/>
    <property type="match status" value="1"/>
</dbReference>
<organism evidence="3 4">
    <name type="scientific">candidate division KSB3 bacterium</name>
    <dbReference type="NCBI Taxonomy" id="2044937"/>
    <lineage>
        <taxon>Bacteria</taxon>
        <taxon>candidate division KSB3</taxon>
    </lineage>
</organism>
<accession>A0A2G6KJ84</accession>
<comment type="caution">
    <text evidence="3">The sequence shown here is derived from an EMBL/GenBank/DDBJ whole genome shotgun (WGS) entry which is preliminary data.</text>
</comment>